<sequence length="327" mass="37424">MLVFAGLHFYTLYSLNTSFALALKDSVLSNLILGLLCWLISNNLSYYRPKGNKYIYVVIWCLILSALYVAIIRYVIISSFKVGFLDEKILNFSLPIRYAFCFLLIGCMTAISILFYNQQEKQELEQRKNEAEKLTKEAELSSLREKLQPHFLFNSLNSISALTLSKPTEARKMTQQLSDFLRGTLRQDDALTSLKSELAHLELYLEIEKVRFGNRLNTIIKTDEESLRKFIPPMLLQPVVENAIKFGLYDTLEAVNINIQTKFKQPNLEISISNPFDAQTAHPNKGTGFGLNSIKRRLALLFSRNDLLKTSITENQFITTILIPQTS</sequence>
<gene>
    <name evidence="4" type="ORF">I5M32_10175</name>
</gene>
<dbReference type="Gene3D" id="3.30.565.10">
    <property type="entry name" value="Histidine kinase-like ATPase, C-terminal domain"/>
    <property type="match status" value="1"/>
</dbReference>
<dbReference type="InterPro" id="IPR010559">
    <property type="entry name" value="Sig_transdc_His_kin_internal"/>
</dbReference>
<dbReference type="InterPro" id="IPR050640">
    <property type="entry name" value="Bact_2-comp_sensor_kinase"/>
</dbReference>
<evidence type="ECO:0000259" key="3">
    <source>
        <dbReference type="Pfam" id="PF06580"/>
    </source>
</evidence>
<feature type="transmembrane region" description="Helical" evidence="2">
    <location>
        <begin position="96"/>
        <end position="117"/>
    </location>
</feature>
<keyword evidence="2" id="KW-0472">Membrane</keyword>
<feature type="domain" description="Signal transduction histidine kinase internal region" evidence="3">
    <location>
        <begin position="138"/>
        <end position="216"/>
    </location>
</feature>
<feature type="transmembrane region" description="Helical" evidence="2">
    <location>
        <begin position="30"/>
        <end position="47"/>
    </location>
</feature>
<evidence type="ECO:0000313" key="5">
    <source>
        <dbReference type="Proteomes" id="UP000660024"/>
    </source>
</evidence>
<keyword evidence="5" id="KW-1185">Reference proteome</keyword>
<feature type="coiled-coil region" evidence="1">
    <location>
        <begin position="114"/>
        <end position="144"/>
    </location>
</feature>
<name>A0ABS1BKE7_9SPHI</name>
<keyword evidence="2" id="KW-1133">Transmembrane helix</keyword>
<dbReference type="Pfam" id="PF06580">
    <property type="entry name" value="His_kinase"/>
    <property type="match status" value="1"/>
</dbReference>
<dbReference type="EMBL" id="JAEHFY010000013">
    <property type="protein sequence ID" value="MBK0383326.1"/>
    <property type="molecule type" value="Genomic_DNA"/>
</dbReference>
<dbReference type="Proteomes" id="UP000660024">
    <property type="component" value="Unassembled WGS sequence"/>
</dbReference>
<organism evidence="4 5">
    <name type="scientific">Pedobacter segetis</name>
    <dbReference type="NCBI Taxonomy" id="2793069"/>
    <lineage>
        <taxon>Bacteria</taxon>
        <taxon>Pseudomonadati</taxon>
        <taxon>Bacteroidota</taxon>
        <taxon>Sphingobacteriia</taxon>
        <taxon>Sphingobacteriales</taxon>
        <taxon>Sphingobacteriaceae</taxon>
        <taxon>Pedobacter</taxon>
    </lineage>
</organism>
<dbReference type="GO" id="GO:0016301">
    <property type="term" value="F:kinase activity"/>
    <property type="evidence" value="ECO:0007669"/>
    <property type="project" value="UniProtKB-KW"/>
</dbReference>
<keyword evidence="4" id="KW-0418">Kinase</keyword>
<dbReference type="PANTHER" id="PTHR34220">
    <property type="entry name" value="SENSOR HISTIDINE KINASE YPDA"/>
    <property type="match status" value="1"/>
</dbReference>
<keyword evidence="2" id="KW-0812">Transmembrane</keyword>
<evidence type="ECO:0000313" key="4">
    <source>
        <dbReference type="EMBL" id="MBK0383326.1"/>
    </source>
</evidence>
<dbReference type="SUPFAM" id="SSF55874">
    <property type="entry name" value="ATPase domain of HSP90 chaperone/DNA topoisomerase II/histidine kinase"/>
    <property type="match status" value="1"/>
</dbReference>
<accession>A0ABS1BKE7</accession>
<reference evidence="4 5" key="1">
    <citation type="submission" date="2020-12" db="EMBL/GenBank/DDBJ databases">
        <title>Bacterial novel species Pedobacter sp. SD-b isolated from soil.</title>
        <authorList>
            <person name="Jung H.-Y."/>
        </authorList>
    </citation>
    <scope>NUCLEOTIDE SEQUENCE [LARGE SCALE GENOMIC DNA]</scope>
    <source>
        <strain evidence="4 5">SD-b</strain>
    </source>
</reference>
<evidence type="ECO:0000256" key="2">
    <source>
        <dbReference type="SAM" id="Phobius"/>
    </source>
</evidence>
<feature type="transmembrane region" description="Helical" evidence="2">
    <location>
        <begin position="54"/>
        <end position="76"/>
    </location>
</feature>
<keyword evidence="1" id="KW-0175">Coiled coil</keyword>
<proteinExistence type="predicted"/>
<keyword evidence="4" id="KW-0808">Transferase</keyword>
<dbReference type="PANTHER" id="PTHR34220:SF7">
    <property type="entry name" value="SENSOR HISTIDINE KINASE YPDA"/>
    <property type="match status" value="1"/>
</dbReference>
<dbReference type="InterPro" id="IPR036890">
    <property type="entry name" value="HATPase_C_sf"/>
</dbReference>
<evidence type="ECO:0000256" key="1">
    <source>
        <dbReference type="SAM" id="Coils"/>
    </source>
</evidence>
<comment type="caution">
    <text evidence="4">The sequence shown here is derived from an EMBL/GenBank/DDBJ whole genome shotgun (WGS) entry which is preliminary data.</text>
</comment>
<protein>
    <submittedName>
        <fullName evidence="4">Histidine kinase</fullName>
    </submittedName>
</protein>